<dbReference type="Proteomes" id="UP000237968">
    <property type="component" value="Unassembled WGS sequence"/>
</dbReference>
<keyword evidence="2" id="KW-1185">Reference proteome</keyword>
<gene>
    <name evidence="1" type="ORF">ENSA5_53270</name>
</gene>
<proteinExistence type="predicted"/>
<name>A0A2S9XFV3_9BACT</name>
<reference evidence="1 2" key="1">
    <citation type="submission" date="2018-03" db="EMBL/GenBank/DDBJ databases">
        <title>Draft Genome Sequences of the Obligatory Marine Myxobacteria Enhygromyxa salina SWB005.</title>
        <authorList>
            <person name="Poehlein A."/>
            <person name="Moghaddam J.A."/>
            <person name="Harms H."/>
            <person name="Alanjari M."/>
            <person name="Koenig G.M."/>
            <person name="Daniel R."/>
            <person name="Schaeberle T.F."/>
        </authorList>
    </citation>
    <scope>NUCLEOTIDE SEQUENCE [LARGE SCALE GENOMIC DNA]</scope>
    <source>
        <strain evidence="1 2">SWB005</strain>
    </source>
</reference>
<organism evidence="1 2">
    <name type="scientific">Enhygromyxa salina</name>
    <dbReference type="NCBI Taxonomy" id="215803"/>
    <lineage>
        <taxon>Bacteria</taxon>
        <taxon>Pseudomonadati</taxon>
        <taxon>Myxococcota</taxon>
        <taxon>Polyangia</taxon>
        <taxon>Nannocystales</taxon>
        <taxon>Nannocystaceae</taxon>
        <taxon>Enhygromyxa</taxon>
    </lineage>
</organism>
<dbReference type="EMBL" id="PVNK01000232">
    <property type="protein sequence ID" value="PRP91746.1"/>
    <property type="molecule type" value="Genomic_DNA"/>
</dbReference>
<dbReference type="RefSeq" id="WP_106394542.1">
    <property type="nucleotide sequence ID" value="NZ_PVNK01000232.1"/>
</dbReference>
<protein>
    <submittedName>
        <fullName evidence="1">Uncharacterized protein</fullName>
    </submittedName>
</protein>
<comment type="caution">
    <text evidence="1">The sequence shown here is derived from an EMBL/GenBank/DDBJ whole genome shotgun (WGS) entry which is preliminary data.</text>
</comment>
<evidence type="ECO:0000313" key="2">
    <source>
        <dbReference type="Proteomes" id="UP000237968"/>
    </source>
</evidence>
<accession>A0A2S9XFV3</accession>
<dbReference type="AlphaFoldDB" id="A0A2S9XFV3"/>
<sequence>MTAWRPRVIDVVALLGFALAWLVPMAWVAYLGEAPVDWPINTRDAYAVSCLFGRGNERVSMFYVQVRHAGQPGWHDLPEHEYFGLEPFGHRTRFDRFMSRFGYREGAGVARRELGLWLAAAHAERHPEQPPILALRFVWADRRISADDPPQGRWRKPPRAEAGPIHRLGEVVLIEEGAP</sequence>
<dbReference type="OrthoDB" id="9848822at2"/>
<evidence type="ECO:0000313" key="1">
    <source>
        <dbReference type="EMBL" id="PRP91746.1"/>
    </source>
</evidence>